<dbReference type="EMBL" id="JAKNHQ010000032">
    <property type="protein sequence ID" value="MCG4611954.1"/>
    <property type="molecule type" value="Genomic_DNA"/>
</dbReference>
<feature type="transmembrane region" description="Helical" evidence="1">
    <location>
        <begin position="12"/>
        <end position="41"/>
    </location>
</feature>
<keyword evidence="3" id="KW-1185">Reference proteome</keyword>
<evidence type="ECO:0000256" key="1">
    <source>
        <dbReference type="SAM" id="Phobius"/>
    </source>
</evidence>
<dbReference type="Proteomes" id="UP001298681">
    <property type="component" value="Unassembled WGS sequence"/>
</dbReference>
<feature type="transmembrane region" description="Helical" evidence="1">
    <location>
        <begin position="125"/>
        <end position="149"/>
    </location>
</feature>
<proteinExistence type="predicted"/>
<sequence>MGSSYSVEVAAMNAMMGFIVMIVFVCLAGVAAQVLLGLATYNDAKARGNNDPVMWGLLVGFLGWIPGIVYLCLRNNNANRLMTCPQCGFVHRVAEPFCPQCRVQNPYSAPFQNPLTQQQAHRAKLLLIWAVVAYAAVIVLTLVAVFGLMTSLAGLAMY</sequence>
<keyword evidence="1" id="KW-0812">Transmembrane</keyword>
<organism evidence="2 3">
    <name type="scientific">Anaeromassilibacillus senegalensis</name>
    <dbReference type="NCBI Taxonomy" id="1673717"/>
    <lineage>
        <taxon>Bacteria</taxon>
        <taxon>Bacillati</taxon>
        <taxon>Bacillota</taxon>
        <taxon>Clostridia</taxon>
        <taxon>Eubacteriales</taxon>
        <taxon>Acutalibacteraceae</taxon>
        <taxon>Anaeromassilibacillus</taxon>
    </lineage>
</organism>
<keyword evidence="1" id="KW-0472">Membrane</keyword>
<name>A0ABS9MND1_9FIRM</name>
<feature type="transmembrane region" description="Helical" evidence="1">
    <location>
        <begin position="53"/>
        <end position="73"/>
    </location>
</feature>
<evidence type="ECO:0000313" key="3">
    <source>
        <dbReference type="Proteomes" id="UP001298681"/>
    </source>
</evidence>
<reference evidence="2 3" key="1">
    <citation type="submission" date="2022-01" db="EMBL/GenBank/DDBJ databases">
        <title>Collection of gut derived symbiotic bacterial strains cultured from healthy donors.</title>
        <authorList>
            <person name="Lin H."/>
            <person name="Kohout C."/>
            <person name="Waligurski E."/>
            <person name="Pamer E.G."/>
        </authorList>
    </citation>
    <scope>NUCLEOTIDE SEQUENCE [LARGE SCALE GENOMIC DNA]</scope>
    <source>
        <strain evidence="2 3">DFI.7.58</strain>
    </source>
</reference>
<comment type="caution">
    <text evidence="2">The sequence shown here is derived from an EMBL/GenBank/DDBJ whole genome shotgun (WGS) entry which is preliminary data.</text>
</comment>
<protein>
    <submittedName>
        <fullName evidence="2">Zinc ribbon domain-containing protein</fullName>
    </submittedName>
</protein>
<dbReference type="RefSeq" id="WP_191405912.1">
    <property type="nucleotide sequence ID" value="NZ_JAKNHQ010000032.1"/>
</dbReference>
<accession>A0ABS9MND1</accession>
<evidence type="ECO:0000313" key="2">
    <source>
        <dbReference type="EMBL" id="MCG4611954.1"/>
    </source>
</evidence>
<keyword evidence="1" id="KW-1133">Transmembrane helix</keyword>
<gene>
    <name evidence="2" type="ORF">L0P57_13585</name>
</gene>